<evidence type="ECO:0000313" key="1">
    <source>
        <dbReference type="EMBL" id="OZG62478.1"/>
    </source>
</evidence>
<name>A0A261FTR0_9BIFI</name>
<gene>
    <name evidence="1" type="ORF">BLEM_1024</name>
</gene>
<dbReference type="AlphaFoldDB" id="A0A261FTR0"/>
<evidence type="ECO:0000313" key="2">
    <source>
        <dbReference type="Proteomes" id="UP000216352"/>
    </source>
</evidence>
<organism evidence="1 2">
    <name type="scientific">Bifidobacterium lemurum</name>
    <dbReference type="NCBI Taxonomy" id="1603886"/>
    <lineage>
        <taxon>Bacteria</taxon>
        <taxon>Bacillati</taxon>
        <taxon>Actinomycetota</taxon>
        <taxon>Actinomycetes</taxon>
        <taxon>Bifidobacteriales</taxon>
        <taxon>Bifidobacteriaceae</taxon>
        <taxon>Bifidobacterium</taxon>
    </lineage>
</organism>
<dbReference type="Proteomes" id="UP000216352">
    <property type="component" value="Unassembled WGS sequence"/>
</dbReference>
<protein>
    <submittedName>
        <fullName evidence="1">Uncharacterized protein</fullName>
    </submittedName>
</protein>
<comment type="caution">
    <text evidence="1">The sequence shown here is derived from an EMBL/GenBank/DDBJ whole genome shotgun (WGS) entry which is preliminary data.</text>
</comment>
<keyword evidence="2" id="KW-1185">Reference proteome</keyword>
<sequence length="94" mass="9855">METQTSLAADEARTYADNVGAMLATGIVSATTAISATYYAARTTAPTETEIEAAAKIYAEAEYGSDLDDLPVGSRKTCLTTAKRMLEAANKAVK</sequence>
<reference evidence="1 2" key="1">
    <citation type="journal article" date="2017" name="BMC Genomics">
        <title>Comparative genomic and phylogenomic analyses of the Bifidobacteriaceae family.</title>
        <authorList>
            <person name="Lugli G.A."/>
            <person name="Milani C."/>
            <person name="Turroni F."/>
            <person name="Duranti S."/>
            <person name="Mancabelli L."/>
            <person name="Mangifesta M."/>
            <person name="Ferrario C."/>
            <person name="Modesto M."/>
            <person name="Mattarelli P."/>
            <person name="Jiri K."/>
            <person name="van Sinderen D."/>
            <person name="Ventura M."/>
        </authorList>
    </citation>
    <scope>NUCLEOTIDE SEQUENCE [LARGE SCALE GENOMIC DNA]</scope>
    <source>
        <strain evidence="1 2">DSM 28807</strain>
    </source>
</reference>
<dbReference type="RefSeq" id="WP_072724074.1">
    <property type="nucleotide sequence ID" value="NZ_BDIS01000004.1"/>
</dbReference>
<dbReference type="EMBL" id="MWWX01000005">
    <property type="protein sequence ID" value="OZG62478.1"/>
    <property type="molecule type" value="Genomic_DNA"/>
</dbReference>
<accession>A0A261FTR0</accession>
<dbReference type="STRING" id="1603886.GCA_001895165_00431"/>
<dbReference type="OrthoDB" id="9953350at2"/>
<proteinExistence type="predicted"/>